<gene>
    <name evidence="1" type="ORF">GCM10011340_04500</name>
</gene>
<sequence length="160" mass="18981">MKRALLLTLFGFLIEKNSTCQETKYEQLALNYFFENIIEEENYQQFRLFLNPTTSKADFGLYDFPRCFKDYLNDVKTSKTYQSETDIFLVTEASWNIKTSSSTKISKRKRYIEVSRHFTLVKGKTVVILSVYRPSGCDKYFIEFDNYGNYQRHCQGGYVY</sequence>
<dbReference type="Proteomes" id="UP000658258">
    <property type="component" value="Unassembled WGS sequence"/>
</dbReference>
<evidence type="ECO:0000313" key="2">
    <source>
        <dbReference type="Proteomes" id="UP000658258"/>
    </source>
</evidence>
<proteinExistence type="predicted"/>
<dbReference type="EMBL" id="BNAG01000001">
    <property type="protein sequence ID" value="GHE53183.1"/>
    <property type="molecule type" value="Genomic_DNA"/>
</dbReference>
<comment type="caution">
    <text evidence="1">The sequence shown here is derived from an EMBL/GenBank/DDBJ whole genome shotgun (WGS) entry which is preliminary data.</text>
</comment>
<dbReference type="RefSeq" id="WP_189628559.1">
    <property type="nucleotide sequence ID" value="NZ_BNAG01000001.1"/>
</dbReference>
<protein>
    <recommendedName>
        <fullName evidence="3">Secreted protein</fullName>
    </recommendedName>
</protein>
<keyword evidence="2" id="KW-1185">Reference proteome</keyword>
<accession>A0ABQ3I302</accession>
<evidence type="ECO:0008006" key="3">
    <source>
        <dbReference type="Google" id="ProtNLM"/>
    </source>
</evidence>
<reference evidence="2" key="1">
    <citation type="journal article" date="2019" name="Int. J. Syst. Evol. Microbiol.">
        <title>The Global Catalogue of Microorganisms (GCM) 10K type strain sequencing project: providing services to taxonomists for standard genome sequencing and annotation.</title>
        <authorList>
            <consortium name="The Broad Institute Genomics Platform"/>
            <consortium name="The Broad Institute Genome Sequencing Center for Infectious Disease"/>
            <person name="Wu L."/>
            <person name="Ma J."/>
        </authorList>
    </citation>
    <scope>NUCLEOTIDE SEQUENCE [LARGE SCALE GENOMIC DNA]</scope>
    <source>
        <strain evidence="2">CGMCC 1.15111</strain>
    </source>
</reference>
<name>A0ABQ3I302_9BACT</name>
<organism evidence="1 2">
    <name type="scientific">Roseivirga thermotolerans</name>
    <dbReference type="NCBI Taxonomy" id="1758176"/>
    <lineage>
        <taxon>Bacteria</taxon>
        <taxon>Pseudomonadati</taxon>
        <taxon>Bacteroidota</taxon>
        <taxon>Cytophagia</taxon>
        <taxon>Cytophagales</taxon>
        <taxon>Roseivirgaceae</taxon>
        <taxon>Roseivirga</taxon>
    </lineage>
</organism>
<evidence type="ECO:0000313" key="1">
    <source>
        <dbReference type="EMBL" id="GHE53183.1"/>
    </source>
</evidence>